<proteinExistence type="predicted"/>
<protein>
    <submittedName>
        <fullName evidence="2">Uncharacterized protein</fullName>
    </submittedName>
</protein>
<reference evidence="2" key="1">
    <citation type="submission" date="2014-11" db="EMBL/GenBank/DDBJ databases">
        <authorList>
            <person name="Amaro Gonzalez C."/>
        </authorList>
    </citation>
    <scope>NUCLEOTIDE SEQUENCE</scope>
</reference>
<keyword evidence="1" id="KW-0732">Signal</keyword>
<evidence type="ECO:0000313" key="2">
    <source>
        <dbReference type="EMBL" id="JAH15165.1"/>
    </source>
</evidence>
<sequence length="68" mass="7736">MGVFFVIMVIWRHAQPSGIRIPSSSNSILLPVYMFSSGYVTGKTHLNNIIFTYIFSTRPCLQCGINYF</sequence>
<reference evidence="2" key="2">
    <citation type="journal article" date="2015" name="Fish Shellfish Immunol.">
        <title>Early steps in the European eel (Anguilla anguilla)-Vibrio vulnificus interaction in the gills: Role of the RtxA13 toxin.</title>
        <authorList>
            <person name="Callol A."/>
            <person name="Pajuelo D."/>
            <person name="Ebbesson L."/>
            <person name="Teles M."/>
            <person name="MacKenzie S."/>
            <person name="Amaro C."/>
        </authorList>
    </citation>
    <scope>NUCLEOTIDE SEQUENCE</scope>
</reference>
<accession>A0A0E9QFQ7</accession>
<dbReference type="EMBL" id="GBXM01093412">
    <property type="protein sequence ID" value="JAH15165.1"/>
    <property type="molecule type" value="Transcribed_RNA"/>
</dbReference>
<feature type="signal peptide" evidence="1">
    <location>
        <begin position="1"/>
        <end position="16"/>
    </location>
</feature>
<organism evidence="2">
    <name type="scientific">Anguilla anguilla</name>
    <name type="common">European freshwater eel</name>
    <name type="synonym">Muraena anguilla</name>
    <dbReference type="NCBI Taxonomy" id="7936"/>
    <lineage>
        <taxon>Eukaryota</taxon>
        <taxon>Metazoa</taxon>
        <taxon>Chordata</taxon>
        <taxon>Craniata</taxon>
        <taxon>Vertebrata</taxon>
        <taxon>Euteleostomi</taxon>
        <taxon>Actinopterygii</taxon>
        <taxon>Neopterygii</taxon>
        <taxon>Teleostei</taxon>
        <taxon>Anguilliformes</taxon>
        <taxon>Anguillidae</taxon>
        <taxon>Anguilla</taxon>
    </lineage>
</organism>
<dbReference type="AlphaFoldDB" id="A0A0E9QFQ7"/>
<evidence type="ECO:0000256" key="1">
    <source>
        <dbReference type="SAM" id="SignalP"/>
    </source>
</evidence>
<feature type="chain" id="PRO_5002431052" evidence="1">
    <location>
        <begin position="17"/>
        <end position="68"/>
    </location>
</feature>
<name>A0A0E9QFQ7_ANGAN</name>